<protein>
    <submittedName>
        <fullName evidence="6">Helix-turn-helix domain-containing protein</fullName>
    </submittedName>
</protein>
<dbReference type="EMBL" id="JAPFQI010000001">
    <property type="protein sequence ID" value="MCW8084174.1"/>
    <property type="molecule type" value="Genomic_DNA"/>
</dbReference>
<comment type="caution">
    <text evidence="6">The sequence shown here is derived from an EMBL/GenBank/DDBJ whole genome shotgun (WGS) entry which is preliminary data.</text>
</comment>
<dbReference type="RefSeq" id="WP_301587781.1">
    <property type="nucleotide sequence ID" value="NZ_JAPFQI010000001.1"/>
</dbReference>
<reference evidence="6 7" key="1">
    <citation type="submission" date="2022-10" db="EMBL/GenBank/DDBJ databases">
        <title>Roseococcus glaciei nov., sp. nov., isolated from glacier.</title>
        <authorList>
            <person name="Liu Q."/>
            <person name="Xin Y.-H."/>
        </authorList>
    </citation>
    <scope>NUCLEOTIDE SEQUENCE [LARGE SCALE GENOMIC DNA]</scope>
    <source>
        <strain evidence="6 7">MDT2-1-1</strain>
    </source>
</reference>
<dbReference type="InterPro" id="IPR050707">
    <property type="entry name" value="HTH_MetabolicPath_Reg"/>
</dbReference>
<feature type="domain" description="HTH iclR-type" evidence="4">
    <location>
        <begin position="21"/>
        <end position="82"/>
    </location>
</feature>
<organism evidence="6 7">
    <name type="scientific">Sabulicella glaciei</name>
    <dbReference type="NCBI Taxonomy" id="2984948"/>
    <lineage>
        <taxon>Bacteria</taxon>
        <taxon>Pseudomonadati</taxon>
        <taxon>Pseudomonadota</taxon>
        <taxon>Alphaproteobacteria</taxon>
        <taxon>Acetobacterales</taxon>
        <taxon>Acetobacteraceae</taxon>
        <taxon>Sabulicella</taxon>
    </lineage>
</organism>
<dbReference type="Proteomes" id="UP001526430">
    <property type="component" value="Unassembled WGS sequence"/>
</dbReference>
<evidence type="ECO:0000256" key="1">
    <source>
        <dbReference type="ARBA" id="ARBA00023015"/>
    </source>
</evidence>
<dbReference type="InterPro" id="IPR036390">
    <property type="entry name" value="WH_DNA-bd_sf"/>
</dbReference>
<proteinExistence type="predicted"/>
<keyword evidence="1" id="KW-0805">Transcription regulation</keyword>
<keyword evidence="2" id="KW-0238">DNA-binding</keyword>
<evidence type="ECO:0000256" key="2">
    <source>
        <dbReference type="ARBA" id="ARBA00023125"/>
    </source>
</evidence>
<evidence type="ECO:0000313" key="7">
    <source>
        <dbReference type="Proteomes" id="UP001526430"/>
    </source>
</evidence>
<evidence type="ECO:0000259" key="4">
    <source>
        <dbReference type="PROSITE" id="PS51077"/>
    </source>
</evidence>
<dbReference type="SUPFAM" id="SSF55781">
    <property type="entry name" value="GAF domain-like"/>
    <property type="match status" value="1"/>
</dbReference>
<sequence>MATGDDPAELKRGTTLAERGAGSIGRILEILDLFTEEHPVVRVEDLMARRDYTRSTAYRYVKALSDAGLVAPVGNGFYALGPRIVELERLMHMTDPLLQAAEAVLPDLAEAVPNSIVLLCSLYRDKVLCVLKAGPGSIHAEGRDIQILRARGLPLPLFRGAASLAILAFLPPHRIRSLYLDRQADIAEAGLGATWPEVRSRLAAIRRDGHMTTVGQFNPDLAAVAVPVLSRDRSEVVASLTRILARHDFGPDFHHGEVQALKEGAARLAARMP</sequence>
<dbReference type="PROSITE" id="PS51077">
    <property type="entry name" value="HTH_ICLR"/>
    <property type="match status" value="1"/>
</dbReference>
<dbReference type="InterPro" id="IPR029016">
    <property type="entry name" value="GAF-like_dom_sf"/>
</dbReference>
<dbReference type="PANTHER" id="PTHR30136">
    <property type="entry name" value="HELIX-TURN-HELIX TRANSCRIPTIONAL REGULATOR, ICLR FAMILY"/>
    <property type="match status" value="1"/>
</dbReference>
<dbReference type="SMART" id="SM00346">
    <property type="entry name" value="HTH_ICLR"/>
    <property type="match status" value="1"/>
</dbReference>
<feature type="domain" description="IclR-ED" evidence="5">
    <location>
        <begin position="83"/>
        <end position="273"/>
    </location>
</feature>
<evidence type="ECO:0000313" key="6">
    <source>
        <dbReference type="EMBL" id="MCW8084174.1"/>
    </source>
</evidence>
<keyword evidence="3" id="KW-0804">Transcription</keyword>
<dbReference type="InterPro" id="IPR014757">
    <property type="entry name" value="Tscrpt_reg_IclR_C"/>
</dbReference>
<name>A0ABT3NRG4_9PROT</name>
<dbReference type="PROSITE" id="PS51078">
    <property type="entry name" value="ICLR_ED"/>
    <property type="match status" value="1"/>
</dbReference>
<evidence type="ECO:0000259" key="5">
    <source>
        <dbReference type="PROSITE" id="PS51078"/>
    </source>
</evidence>
<dbReference type="InterPro" id="IPR005471">
    <property type="entry name" value="Tscrpt_reg_IclR_N"/>
</dbReference>
<evidence type="ECO:0000256" key="3">
    <source>
        <dbReference type="ARBA" id="ARBA00023163"/>
    </source>
</evidence>
<dbReference type="SUPFAM" id="SSF46785">
    <property type="entry name" value="Winged helix' DNA-binding domain"/>
    <property type="match status" value="1"/>
</dbReference>
<dbReference type="InterPro" id="IPR036388">
    <property type="entry name" value="WH-like_DNA-bd_sf"/>
</dbReference>
<dbReference type="Gene3D" id="3.30.450.40">
    <property type="match status" value="1"/>
</dbReference>
<keyword evidence="7" id="KW-1185">Reference proteome</keyword>
<accession>A0ABT3NRG4</accession>
<dbReference type="PANTHER" id="PTHR30136:SF24">
    <property type="entry name" value="HTH-TYPE TRANSCRIPTIONAL REPRESSOR ALLR"/>
    <property type="match status" value="1"/>
</dbReference>
<dbReference type="Pfam" id="PF09339">
    <property type="entry name" value="HTH_IclR"/>
    <property type="match status" value="1"/>
</dbReference>
<dbReference type="Gene3D" id="1.10.10.10">
    <property type="entry name" value="Winged helix-like DNA-binding domain superfamily/Winged helix DNA-binding domain"/>
    <property type="match status" value="1"/>
</dbReference>
<gene>
    <name evidence="6" type="ORF">OF850_00910</name>
</gene>